<reference evidence="2" key="1">
    <citation type="submission" date="2016-03" db="EMBL/GenBank/DDBJ databases">
        <title>Draft genome sequence of Rosellinia necatrix.</title>
        <authorList>
            <person name="Kanematsu S."/>
        </authorList>
    </citation>
    <scope>NUCLEOTIDE SEQUENCE [LARGE SCALE GENOMIC DNA]</scope>
    <source>
        <strain evidence="2">W97</strain>
    </source>
</reference>
<proteinExistence type="predicted"/>
<dbReference type="Proteomes" id="UP000054516">
    <property type="component" value="Unassembled WGS sequence"/>
</dbReference>
<evidence type="ECO:0000313" key="2">
    <source>
        <dbReference type="EMBL" id="GAW26702.1"/>
    </source>
</evidence>
<accession>A0A1S8A9R9</accession>
<protein>
    <submittedName>
        <fullName evidence="2">Uncharacterized protein</fullName>
    </submittedName>
</protein>
<feature type="region of interest" description="Disordered" evidence="1">
    <location>
        <begin position="32"/>
        <end position="54"/>
    </location>
</feature>
<name>A0A1S8A9R9_ROSNE</name>
<sequence length="54" mass="5741">MYLSPQVALAVALEPDSDGVCRQAVLRGDTPQNLLSRAQSKARNTGRQALAESS</sequence>
<dbReference type="EMBL" id="DF977489">
    <property type="protein sequence ID" value="GAW26702.1"/>
    <property type="molecule type" value="Genomic_DNA"/>
</dbReference>
<evidence type="ECO:0000256" key="1">
    <source>
        <dbReference type="SAM" id="MobiDB-lite"/>
    </source>
</evidence>
<evidence type="ECO:0000313" key="3">
    <source>
        <dbReference type="Proteomes" id="UP000054516"/>
    </source>
</evidence>
<organism evidence="2">
    <name type="scientific">Rosellinia necatrix</name>
    <name type="common">White root-rot fungus</name>
    <dbReference type="NCBI Taxonomy" id="77044"/>
    <lineage>
        <taxon>Eukaryota</taxon>
        <taxon>Fungi</taxon>
        <taxon>Dikarya</taxon>
        <taxon>Ascomycota</taxon>
        <taxon>Pezizomycotina</taxon>
        <taxon>Sordariomycetes</taxon>
        <taxon>Xylariomycetidae</taxon>
        <taxon>Xylariales</taxon>
        <taxon>Xylariaceae</taxon>
        <taxon>Rosellinia</taxon>
    </lineage>
</organism>
<keyword evidence="3" id="KW-1185">Reference proteome</keyword>
<dbReference type="AlphaFoldDB" id="A0A1S8A9R9"/>
<gene>
    <name evidence="2" type="ORF">SAMD00023353_4400390</name>
</gene>